<dbReference type="Proteomes" id="UP001140234">
    <property type="component" value="Unassembled WGS sequence"/>
</dbReference>
<evidence type="ECO:0000313" key="2">
    <source>
        <dbReference type="Proteomes" id="UP001140234"/>
    </source>
</evidence>
<proteinExistence type="predicted"/>
<reference evidence="1" key="1">
    <citation type="submission" date="2022-07" db="EMBL/GenBank/DDBJ databases">
        <title>Phylogenomic reconstructions and comparative analyses of Kickxellomycotina fungi.</title>
        <authorList>
            <person name="Reynolds N.K."/>
            <person name="Stajich J.E."/>
            <person name="Barry K."/>
            <person name="Grigoriev I.V."/>
            <person name="Crous P."/>
            <person name="Smith M.E."/>
        </authorList>
    </citation>
    <scope>NUCLEOTIDE SEQUENCE</scope>
    <source>
        <strain evidence="1">CBS 109366</strain>
    </source>
</reference>
<sequence length="131" mass="14054">MNISGLSYLQFALVDGVAAVYLLLRVCETRAWSRINPVSVLRQGPSTRGSGLATMVGYFSCVAATVLFLVKDGLMAHQELQDVALCRAAVYLREEVTPTDAQQLPVIKTGLLLWDLGSALQILALGCAVSL</sequence>
<organism evidence="1 2">
    <name type="scientific">Coemansia nantahalensis</name>
    <dbReference type="NCBI Taxonomy" id="2789366"/>
    <lineage>
        <taxon>Eukaryota</taxon>
        <taxon>Fungi</taxon>
        <taxon>Fungi incertae sedis</taxon>
        <taxon>Zoopagomycota</taxon>
        <taxon>Kickxellomycotina</taxon>
        <taxon>Kickxellomycetes</taxon>
        <taxon>Kickxellales</taxon>
        <taxon>Kickxellaceae</taxon>
        <taxon>Coemansia</taxon>
    </lineage>
</organism>
<name>A0ACC1K535_9FUNG</name>
<protein>
    <submittedName>
        <fullName evidence="1">Uncharacterized protein</fullName>
    </submittedName>
</protein>
<feature type="non-terminal residue" evidence="1">
    <location>
        <position position="131"/>
    </location>
</feature>
<accession>A0ACC1K535</accession>
<dbReference type="EMBL" id="JANBUJ010000180">
    <property type="protein sequence ID" value="KAJ2773767.1"/>
    <property type="molecule type" value="Genomic_DNA"/>
</dbReference>
<comment type="caution">
    <text evidence="1">The sequence shown here is derived from an EMBL/GenBank/DDBJ whole genome shotgun (WGS) entry which is preliminary data.</text>
</comment>
<keyword evidence="2" id="KW-1185">Reference proteome</keyword>
<gene>
    <name evidence="1" type="ORF">IWQ57_001146</name>
</gene>
<evidence type="ECO:0000313" key="1">
    <source>
        <dbReference type="EMBL" id="KAJ2773767.1"/>
    </source>
</evidence>